<accession>A0A182F453</accession>
<dbReference type="GO" id="GO:0008061">
    <property type="term" value="F:chitin binding"/>
    <property type="evidence" value="ECO:0007669"/>
    <property type="project" value="InterPro"/>
</dbReference>
<keyword evidence="2" id="KW-1185">Reference proteome</keyword>
<protein>
    <submittedName>
        <fullName evidence="1">Uncharacterized protein</fullName>
    </submittedName>
</protein>
<sequence length="518" mass="57712">MPVEVQVKEVLTVDCRQTSDGIGPHRSLEVPSTQYNPVPQFIDWAISVVPIHGRREVQVSHIYDLTPSQSCLTNALTDTLLVQTNMKCLGVLVALCAFVAVQICNFNGNRVGGYECSSIDPSRPYCTGNGICSSEPADGCNVQSDLCPTADKFYPVPSNCSELVYCDSKQVAVTIPSPASTAIFNYASQSWTLRVAPTDCFQINCDAAGQLDKWYAYKPSPQLSIYCSSQGPMTFVCPNEKDVFNESKKSCEFACFKEGNFPFPGDSTKYYFCLSDQKGGTTSVSKGLATSRALSRACNERQTCKDCSTVNICGYDKTVLAEYRCADQDPEKKYCRGAGECSEEPDVDNQCFSADDRCPLLSSGYYPDPQNCTRYLYCDSSAIGYEEYCLAANNVYNQTSASCFLKKKSSDCFQVDCSSSKNKDKWFIYTPFPQIYFLCSADGRAVTFKCPKENEVFDVNLKKCRFQCTSDGRFADPNNDSLYYECLYTSSTKLELFEKECPPFTKFDEQNKRCQESQ</sequence>
<dbReference type="InterPro" id="IPR002557">
    <property type="entry name" value="Chitin-bd_dom"/>
</dbReference>
<dbReference type="EnsemblMetazoa" id="AALB001243-RA">
    <property type="protein sequence ID" value="AALB001243-PA"/>
    <property type="gene ID" value="AALB001243"/>
</dbReference>
<reference evidence="1 2" key="1">
    <citation type="journal article" date="2017" name="G3 (Bethesda)">
        <title>The Physical Genome Mapping of Anopheles albimanus Corrected Scaffold Misassemblies and Identified Interarm Rearrangements in Genus Anopheles.</title>
        <authorList>
            <person name="Artemov G.N."/>
            <person name="Peery A.N."/>
            <person name="Jiang X."/>
            <person name="Tu Z."/>
            <person name="Stegniy V.N."/>
            <person name="Sharakhova M.V."/>
            <person name="Sharakhov I.V."/>
        </authorList>
    </citation>
    <scope>NUCLEOTIDE SEQUENCE [LARGE SCALE GENOMIC DNA]</scope>
    <source>
        <strain evidence="1 2">ALBI9_A</strain>
    </source>
</reference>
<dbReference type="VEuPathDB" id="VectorBase:AALB20_037310"/>
<proteinExistence type="predicted"/>
<dbReference type="VEuPathDB" id="VectorBase:AALB20_033614"/>
<dbReference type="PROSITE" id="PS50940">
    <property type="entry name" value="CHIT_BIND_II"/>
    <property type="match status" value="1"/>
</dbReference>
<dbReference type="GO" id="GO:0005576">
    <property type="term" value="C:extracellular region"/>
    <property type="evidence" value="ECO:0007669"/>
    <property type="project" value="InterPro"/>
</dbReference>
<evidence type="ECO:0000313" key="2">
    <source>
        <dbReference type="Proteomes" id="UP000069272"/>
    </source>
</evidence>
<evidence type="ECO:0000313" key="1">
    <source>
        <dbReference type="EnsemblMetazoa" id="AALB001243-PA"/>
    </source>
</evidence>
<organism evidence="1 2">
    <name type="scientific">Anopheles albimanus</name>
    <name type="common">New world malaria mosquito</name>
    <dbReference type="NCBI Taxonomy" id="7167"/>
    <lineage>
        <taxon>Eukaryota</taxon>
        <taxon>Metazoa</taxon>
        <taxon>Ecdysozoa</taxon>
        <taxon>Arthropoda</taxon>
        <taxon>Hexapoda</taxon>
        <taxon>Insecta</taxon>
        <taxon>Pterygota</taxon>
        <taxon>Neoptera</taxon>
        <taxon>Endopterygota</taxon>
        <taxon>Diptera</taxon>
        <taxon>Nematocera</taxon>
        <taxon>Culicoidea</taxon>
        <taxon>Culicidae</taxon>
        <taxon>Anophelinae</taxon>
        <taxon>Anopheles</taxon>
    </lineage>
</organism>
<name>A0A182F453_ANOAL</name>
<dbReference type="Proteomes" id="UP000069272">
    <property type="component" value="Chromosome 3R"/>
</dbReference>
<dbReference type="SUPFAM" id="SSF57625">
    <property type="entry name" value="Invertebrate chitin-binding proteins"/>
    <property type="match status" value="2"/>
</dbReference>
<dbReference type="VEuPathDB" id="VectorBase:AALB001243"/>
<dbReference type="SMART" id="SM00494">
    <property type="entry name" value="ChtBD2"/>
    <property type="match status" value="3"/>
</dbReference>
<dbReference type="InterPro" id="IPR036508">
    <property type="entry name" value="Chitin-bd_dom_sf"/>
</dbReference>
<dbReference type="AlphaFoldDB" id="A0A182F453"/>
<dbReference type="Pfam" id="PF01607">
    <property type="entry name" value="CBM_14"/>
    <property type="match status" value="2"/>
</dbReference>
<reference evidence="1" key="2">
    <citation type="submission" date="2022-08" db="UniProtKB">
        <authorList>
            <consortium name="EnsemblMetazoa"/>
        </authorList>
    </citation>
    <scope>IDENTIFICATION</scope>
    <source>
        <strain evidence="1">STECLA/ALBI9_A</strain>
    </source>
</reference>
<dbReference type="Gene3D" id="2.170.140.10">
    <property type="entry name" value="Chitin binding domain"/>
    <property type="match status" value="1"/>
</dbReference>